<comment type="caution">
    <text evidence="3">The sequence shown here is derived from an EMBL/GenBank/DDBJ whole genome shotgun (WGS) entry which is preliminary data.</text>
</comment>
<feature type="signal peptide" evidence="2">
    <location>
        <begin position="1"/>
        <end position="19"/>
    </location>
</feature>
<organism evidence="3 4">
    <name type="scientific">Fusarium oxysporum f. sp. radicis-cucumerinum</name>
    <dbReference type="NCBI Taxonomy" id="327505"/>
    <lineage>
        <taxon>Eukaryota</taxon>
        <taxon>Fungi</taxon>
        <taxon>Dikarya</taxon>
        <taxon>Ascomycota</taxon>
        <taxon>Pezizomycotina</taxon>
        <taxon>Sordariomycetes</taxon>
        <taxon>Hypocreomycetidae</taxon>
        <taxon>Hypocreales</taxon>
        <taxon>Nectriaceae</taxon>
        <taxon>Fusarium</taxon>
        <taxon>Fusarium oxysporum species complex</taxon>
    </lineage>
</organism>
<keyword evidence="2" id="KW-0732">Signal</keyword>
<sequence length="467" mass="49134">MIRGAILVMALGLASTTFGTTPGYDEPCECEPVDPCYRAVYTLGYSICGSYETCEIPSACNGDREALRSVCDCIVSETSIETSVAKTQGLGTAIQSIPSTIGTTNQYVDSTATSGVTTTSIGEEGPDSTAKDSGSHSTTGSPSVAASTGTKFETSTESSPTKTHSWSAPAGYGIISTKTETKATASAKTETETSSEDVFTTLAETGGSYNSKASYSISSYTTKTFYTTAVNIYTKCPDYAKACSSGSEGFYTVTETSAISTAVYPITKKRPPMATDHRYTTKTFYTTELYIVTKCPRSVANCPYGSTTSSTYPVSTTVYRVPENQPSEPAGYGPPRRSTVYITRTVYSTDLHTVTQYDTSAPSCVCDYSLAETTPETPPPDTVVATGTEKPLAHSTNRVPDKVNDPALFKKADAVLADIISSQSQPSAVVPYQQPSGTARGAEVTAGASRFGIHMAVAVAGIFAPII</sequence>
<reference evidence="3 4" key="1">
    <citation type="journal article" date="2016" name="Environ. Microbiol.">
        <title>Effector profiles distinguish formae speciales of Fusarium oxysporum.</title>
        <authorList>
            <person name="van Dam P."/>
            <person name="Fokkens L."/>
            <person name="Schmidt S.M."/>
            <person name="Linmans J.H."/>
            <person name="Kistler H.C."/>
            <person name="Ma L.J."/>
            <person name="Rep M."/>
        </authorList>
    </citation>
    <scope>NUCLEOTIDE SEQUENCE [LARGE SCALE GENOMIC DNA]</scope>
    <source>
        <strain evidence="3 4">Forc016</strain>
    </source>
</reference>
<evidence type="ECO:0000313" key="3">
    <source>
        <dbReference type="EMBL" id="PCD21843.1"/>
    </source>
</evidence>
<accession>A0A2H3G830</accession>
<dbReference type="AlphaFoldDB" id="A0A2H3G830"/>
<feature type="region of interest" description="Disordered" evidence="1">
    <location>
        <begin position="116"/>
        <end position="170"/>
    </location>
</feature>
<evidence type="ECO:0000313" key="4">
    <source>
        <dbReference type="Proteomes" id="UP000219602"/>
    </source>
</evidence>
<dbReference type="EMBL" id="MABQ02000012">
    <property type="protein sequence ID" value="PCD21843.1"/>
    <property type="molecule type" value="Genomic_DNA"/>
</dbReference>
<name>A0A2H3G830_FUSOX</name>
<gene>
    <name evidence="3" type="ORF">AU210_015646</name>
</gene>
<evidence type="ECO:0000256" key="1">
    <source>
        <dbReference type="SAM" id="MobiDB-lite"/>
    </source>
</evidence>
<dbReference type="Proteomes" id="UP000219602">
    <property type="component" value="Chromosome RC"/>
</dbReference>
<proteinExistence type="predicted"/>
<evidence type="ECO:0008006" key="5">
    <source>
        <dbReference type="Google" id="ProtNLM"/>
    </source>
</evidence>
<reference evidence="3 4" key="2">
    <citation type="journal article" date="2017" name="Sci. Rep.">
        <title>A mobile pathogenicity chromosome in Fusarium oxysporum for infection of multiple cucurbit species.</title>
        <authorList>
            <person name="van Dam P."/>
            <person name="Fokkens L."/>
            <person name="Ayukawa Y."/>
            <person name="van der Gragt M."/>
            <person name="Ter Horst A."/>
            <person name="Brankovics B."/>
            <person name="Houterman P.M."/>
            <person name="Arie T."/>
            <person name="Rep M."/>
        </authorList>
    </citation>
    <scope>NUCLEOTIDE SEQUENCE [LARGE SCALE GENOMIC DNA]</scope>
    <source>
        <strain evidence="3 4">Forc016</strain>
    </source>
</reference>
<protein>
    <recommendedName>
        <fullName evidence="5">Extracellular membrane protein CFEM domain-containing protein</fullName>
    </recommendedName>
</protein>
<evidence type="ECO:0000256" key="2">
    <source>
        <dbReference type="SAM" id="SignalP"/>
    </source>
</evidence>
<dbReference type="STRING" id="327505.A0A2H3G830"/>
<feature type="compositionally biased region" description="Polar residues" evidence="1">
    <location>
        <begin position="135"/>
        <end position="166"/>
    </location>
</feature>
<feature type="chain" id="PRO_5013749460" description="Extracellular membrane protein CFEM domain-containing protein" evidence="2">
    <location>
        <begin position="20"/>
        <end position="467"/>
    </location>
</feature>